<accession>A0A9P8TP15</accession>
<dbReference type="PANTHER" id="PTHR11046:SF0">
    <property type="entry name" value="OLIGORIBONUCLEASE, MITOCHONDRIAL"/>
    <property type="match status" value="1"/>
</dbReference>
<sequence length="233" mass="26953">MNSLFKRPLISLSSLKLTTNPLFSLSKPAIRPISFQMSNDKQLFELPQFDPSLKIDRSSSRYNPIVWVDCEMTGLDVVNDHIIEVACLITDGDLNLVDEGYESVVHYDESVMSAMNEWCIEHHGDSPKSLEQVEEELYQYITKFTDKGKAVLAGNTVHMDRCFLMREFPKVVDHLHYRIIDVSSISEFLRRHNLDLYNKVPKKREAHTAKSDILESIAQLKWYRENYLKGPAE</sequence>
<dbReference type="AlphaFoldDB" id="A0A9P8TP15"/>
<dbReference type="NCBIfam" id="NF003765">
    <property type="entry name" value="PRK05359.1"/>
    <property type="match status" value="1"/>
</dbReference>
<dbReference type="GO" id="GO:0000175">
    <property type="term" value="F:3'-5'-RNA exonuclease activity"/>
    <property type="evidence" value="ECO:0007669"/>
    <property type="project" value="InterPro"/>
</dbReference>
<dbReference type="InterPro" id="IPR036397">
    <property type="entry name" value="RNaseH_sf"/>
</dbReference>
<keyword evidence="4" id="KW-0269">Exonuclease</keyword>
<dbReference type="InterPro" id="IPR013520">
    <property type="entry name" value="Ribonucl_H"/>
</dbReference>
<dbReference type="PANTHER" id="PTHR11046">
    <property type="entry name" value="OLIGORIBONUCLEASE, MITOCHONDRIAL"/>
    <property type="match status" value="1"/>
</dbReference>
<evidence type="ECO:0000313" key="6">
    <source>
        <dbReference type="EMBL" id="KAH3685759.1"/>
    </source>
</evidence>
<feature type="domain" description="Exonuclease" evidence="5">
    <location>
        <begin position="64"/>
        <end position="229"/>
    </location>
</feature>
<reference evidence="6" key="2">
    <citation type="submission" date="2021-01" db="EMBL/GenBank/DDBJ databases">
        <authorList>
            <person name="Schikora-Tamarit M.A."/>
        </authorList>
    </citation>
    <scope>NUCLEOTIDE SEQUENCE</scope>
    <source>
        <strain evidence="6">CBS2887</strain>
    </source>
</reference>
<evidence type="ECO:0000256" key="2">
    <source>
        <dbReference type="ARBA" id="ARBA00022722"/>
    </source>
</evidence>
<name>A0A9P8TP15_WICPI</name>
<protein>
    <recommendedName>
        <fullName evidence="5">Exonuclease domain-containing protein</fullName>
    </recommendedName>
</protein>
<keyword evidence="7" id="KW-1185">Reference proteome</keyword>
<comment type="caution">
    <text evidence="6">The sequence shown here is derived from an EMBL/GenBank/DDBJ whole genome shotgun (WGS) entry which is preliminary data.</text>
</comment>
<dbReference type="Proteomes" id="UP000774326">
    <property type="component" value="Unassembled WGS sequence"/>
</dbReference>
<keyword evidence="3" id="KW-0378">Hydrolase</keyword>
<evidence type="ECO:0000256" key="4">
    <source>
        <dbReference type="ARBA" id="ARBA00022839"/>
    </source>
</evidence>
<evidence type="ECO:0000259" key="5">
    <source>
        <dbReference type="SMART" id="SM00479"/>
    </source>
</evidence>
<organism evidence="6 7">
    <name type="scientific">Wickerhamomyces pijperi</name>
    <name type="common">Yeast</name>
    <name type="synonym">Pichia pijperi</name>
    <dbReference type="NCBI Taxonomy" id="599730"/>
    <lineage>
        <taxon>Eukaryota</taxon>
        <taxon>Fungi</taxon>
        <taxon>Dikarya</taxon>
        <taxon>Ascomycota</taxon>
        <taxon>Saccharomycotina</taxon>
        <taxon>Saccharomycetes</taxon>
        <taxon>Phaffomycetales</taxon>
        <taxon>Wickerhamomycetaceae</taxon>
        <taxon>Wickerhamomyces</taxon>
    </lineage>
</organism>
<reference evidence="6" key="1">
    <citation type="journal article" date="2021" name="Open Biol.">
        <title>Shared evolutionary footprints suggest mitochondrial oxidative damage underlies multiple complex I losses in fungi.</title>
        <authorList>
            <person name="Schikora-Tamarit M.A."/>
            <person name="Marcet-Houben M."/>
            <person name="Nosek J."/>
            <person name="Gabaldon T."/>
        </authorList>
    </citation>
    <scope>NUCLEOTIDE SEQUENCE</scope>
    <source>
        <strain evidence="6">CBS2887</strain>
    </source>
</reference>
<dbReference type="GO" id="GO:0003676">
    <property type="term" value="F:nucleic acid binding"/>
    <property type="evidence" value="ECO:0007669"/>
    <property type="project" value="InterPro"/>
</dbReference>
<dbReference type="OrthoDB" id="270189at2759"/>
<evidence type="ECO:0000256" key="1">
    <source>
        <dbReference type="ARBA" id="ARBA00009921"/>
    </source>
</evidence>
<dbReference type="InterPro" id="IPR012337">
    <property type="entry name" value="RNaseH-like_sf"/>
</dbReference>
<comment type="similarity">
    <text evidence="1">Belongs to the oligoribonuclease family.</text>
</comment>
<dbReference type="SMART" id="SM00479">
    <property type="entry name" value="EXOIII"/>
    <property type="match status" value="1"/>
</dbReference>
<gene>
    <name evidence="6" type="ORF">WICPIJ_003278</name>
</gene>
<evidence type="ECO:0000256" key="3">
    <source>
        <dbReference type="ARBA" id="ARBA00022801"/>
    </source>
</evidence>
<proteinExistence type="inferred from homology"/>
<dbReference type="Pfam" id="PF00929">
    <property type="entry name" value="RNase_T"/>
    <property type="match status" value="1"/>
</dbReference>
<dbReference type="Gene3D" id="3.30.420.10">
    <property type="entry name" value="Ribonuclease H-like superfamily/Ribonuclease H"/>
    <property type="match status" value="1"/>
</dbReference>
<evidence type="ECO:0000313" key="7">
    <source>
        <dbReference type="Proteomes" id="UP000774326"/>
    </source>
</evidence>
<dbReference type="InterPro" id="IPR022894">
    <property type="entry name" value="Oligoribonuclease"/>
</dbReference>
<dbReference type="CDD" id="cd06135">
    <property type="entry name" value="Orn"/>
    <property type="match status" value="1"/>
</dbReference>
<dbReference type="GO" id="GO:0005739">
    <property type="term" value="C:mitochondrion"/>
    <property type="evidence" value="ECO:0007669"/>
    <property type="project" value="TreeGrafter"/>
</dbReference>
<dbReference type="SUPFAM" id="SSF53098">
    <property type="entry name" value="Ribonuclease H-like"/>
    <property type="match status" value="1"/>
</dbReference>
<keyword evidence="2" id="KW-0540">Nuclease</keyword>
<dbReference type="EMBL" id="JAEUBG010001815">
    <property type="protein sequence ID" value="KAH3685759.1"/>
    <property type="molecule type" value="Genomic_DNA"/>
</dbReference>